<feature type="compositionally biased region" description="Basic and acidic residues" evidence="1">
    <location>
        <begin position="561"/>
        <end position="576"/>
    </location>
</feature>
<evidence type="ECO:0000313" key="4">
    <source>
        <dbReference type="Proteomes" id="UP001501414"/>
    </source>
</evidence>
<name>A0ABN1XXI3_9PSEU</name>
<feature type="compositionally biased region" description="Gly residues" evidence="1">
    <location>
        <begin position="396"/>
        <end position="405"/>
    </location>
</feature>
<evidence type="ECO:0000313" key="3">
    <source>
        <dbReference type="EMBL" id="GAA1388788.1"/>
    </source>
</evidence>
<dbReference type="EMBL" id="BAAAJK010000008">
    <property type="protein sequence ID" value="GAA1388788.1"/>
    <property type="molecule type" value="Genomic_DNA"/>
</dbReference>
<dbReference type="Proteomes" id="UP001501414">
    <property type="component" value="Unassembled WGS sequence"/>
</dbReference>
<keyword evidence="2" id="KW-1133">Transmembrane helix</keyword>
<keyword evidence="2" id="KW-0812">Transmembrane</keyword>
<organism evidence="3 4">
    <name type="scientific">Pseudonocardia kongjuensis</name>
    <dbReference type="NCBI Taxonomy" id="102227"/>
    <lineage>
        <taxon>Bacteria</taxon>
        <taxon>Bacillati</taxon>
        <taxon>Actinomycetota</taxon>
        <taxon>Actinomycetes</taxon>
        <taxon>Pseudonocardiales</taxon>
        <taxon>Pseudonocardiaceae</taxon>
        <taxon>Pseudonocardia</taxon>
    </lineage>
</organism>
<dbReference type="RefSeq" id="WP_344022056.1">
    <property type="nucleotide sequence ID" value="NZ_BAAAJK010000008.1"/>
</dbReference>
<keyword evidence="4" id="KW-1185">Reference proteome</keyword>
<feature type="transmembrane region" description="Helical" evidence="2">
    <location>
        <begin position="236"/>
        <end position="261"/>
    </location>
</feature>
<accession>A0ABN1XXI3</accession>
<evidence type="ECO:0008006" key="5">
    <source>
        <dbReference type="Google" id="ProtNLM"/>
    </source>
</evidence>
<feature type="compositionally biased region" description="Gly residues" evidence="1">
    <location>
        <begin position="16"/>
        <end position="25"/>
    </location>
</feature>
<evidence type="ECO:0000256" key="2">
    <source>
        <dbReference type="SAM" id="Phobius"/>
    </source>
</evidence>
<feature type="compositionally biased region" description="Low complexity" evidence="1">
    <location>
        <begin position="385"/>
        <end position="395"/>
    </location>
</feature>
<feature type="region of interest" description="Disordered" evidence="1">
    <location>
        <begin position="366"/>
        <end position="405"/>
    </location>
</feature>
<feature type="transmembrane region" description="Helical" evidence="2">
    <location>
        <begin position="295"/>
        <end position="316"/>
    </location>
</feature>
<evidence type="ECO:0000256" key="1">
    <source>
        <dbReference type="SAM" id="MobiDB-lite"/>
    </source>
</evidence>
<gene>
    <name evidence="3" type="ORF">GCM10009613_26710</name>
</gene>
<feature type="transmembrane region" description="Helical" evidence="2">
    <location>
        <begin position="210"/>
        <end position="229"/>
    </location>
</feature>
<feature type="transmembrane region" description="Helical" evidence="2">
    <location>
        <begin position="267"/>
        <end position="288"/>
    </location>
</feature>
<feature type="compositionally biased region" description="Gly residues" evidence="1">
    <location>
        <begin position="519"/>
        <end position="528"/>
    </location>
</feature>
<feature type="region of interest" description="Disordered" evidence="1">
    <location>
        <begin position="73"/>
        <end position="92"/>
    </location>
</feature>
<proteinExistence type="predicted"/>
<keyword evidence="2" id="KW-0472">Membrane</keyword>
<feature type="region of interest" description="Disordered" evidence="1">
    <location>
        <begin position="489"/>
        <end position="576"/>
    </location>
</feature>
<reference evidence="3 4" key="1">
    <citation type="journal article" date="2019" name="Int. J. Syst. Evol. Microbiol.">
        <title>The Global Catalogue of Microorganisms (GCM) 10K type strain sequencing project: providing services to taxonomists for standard genome sequencing and annotation.</title>
        <authorList>
            <consortium name="The Broad Institute Genomics Platform"/>
            <consortium name="The Broad Institute Genome Sequencing Center for Infectious Disease"/>
            <person name="Wu L."/>
            <person name="Ma J."/>
        </authorList>
    </citation>
    <scope>NUCLEOTIDE SEQUENCE [LARGE SCALE GENOMIC DNA]</scope>
    <source>
        <strain evidence="3 4">JCM 11896</strain>
    </source>
</reference>
<feature type="region of interest" description="Disordered" evidence="1">
    <location>
        <begin position="1"/>
        <end position="25"/>
    </location>
</feature>
<sequence>MTPGAVVPAQPPPDDNGGGGGGPGIGDYLSDPIGAAAQSAFGSAMQAVWDAAIWLLKGGFDLADNLSQVSPSTITGNTADDPAAVGGSPASPQGTEAAVDLGSLWSAMVWLAALIALGLFFYQLSAVALRGGRGMLRAVTGPVQFGIALALTTGAVGILLTGADGLTQLFLGMLGEQGSFTAIMDNAAVADRFGQNPNLGDDIDDGVRSMILGIAALFGVIPAAVGFALQMIFRAAAIMVLIATVPIAAACLVADVTASMFWRTVRWILAAVLLKPALALVVLIGVHIMARTEGVAGLLAGTAVLLVSLFCPFVLYRLLAFVDPGTHAGMAVRSLGARSSSGQPGADGGSSEAMNIARQSEQAYQLGSGGRSGRAGGGGGGELGGSTASPAAAGRAGAGGTSSGGVAAGTAGGSGGSAAGGTAAGAGAAGGVAAAAVVGGFLATKAAGQAAGQHISSQMAQAGIGHPGPAPAAEAGRHQIGASAGGAFAGATATSDWSGQAPTSDAGPVEGGDSTSGSGDTGGAGGGAEPPPVDSGPPEAGRPDSPGTANADGGPAQTPPEPERPAPADQQREDPT</sequence>
<protein>
    <recommendedName>
        <fullName evidence="5">TrbL/VirB6 plasmid conjugal transfer protein</fullName>
    </recommendedName>
</protein>
<feature type="transmembrane region" description="Helical" evidence="2">
    <location>
        <begin position="104"/>
        <end position="122"/>
    </location>
</feature>
<feature type="transmembrane region" description="Helical" evidence="2">
    <location>
        <begin position="143"/>
        <end position="163"/>
    </location>
</feature>
<feature type="compositionally biased region" description="Gly residues" evidence="1">
    <location>
        <begin position="367"/>
        <end position="384"/>
    </location>
</feature>
<comment type="caution">
    <text evidence="3">The sequence shown here is derived from an EMBL/GenBank/DDBJ whole genome shotgun (WGS) entry which is preliminary data.</text>
</comment>